<dbReference type="InterPro" id="IPR010982">
    <property type="entry name" value="Lambda_DNA-bd_dom_sf"/>
</dbReference>
<dbReference type="CDD" id="cd00093">
    <property type="entry name" value="HTH_XRE"/>
    <property type="match status" value="1"/>
</dbReference>
<dbReference type="GO" id="GO:0003677">
    <property type="term" value="F:DNA binding"/>
    <property type="evidence" value="ECO:0007669"/>
    <property type="project" value="InterPro"/>
</dbReference>
<dbReference type="SMART" id="SM00530">
    <property type="entry name" value="HTH_XRE"/>
    <property type="match status" value="1"/>
</dbReference>
<evidence type="ECO:0000313" key="3">
    <source>
        <dbReference type="EMBL" id="SQC92562.1"/>
    </source>
</evidence>
<dbReference type="InterPro" id="IPR001387">
    <property type="entry name" value="Cro/C1-type_HTH"/>
</dbReference>
<dbReference type="AlphaFoldDB" id="A0A2X3IJR8"/>
<feature type="region of interest" description="Disordered" evidence="1">
    <location>
        <begin position="171"/>
        <end position="193"/>
    </location>
</feature>
<dbReference type="Gene3D" id="1.10.260.40">
    <property type="entry name" value="lambda repressor-like DNA-binding domains"/>
    <property type="match status" value="1"/>
</dbReference>
<sequence length="193" mass="21116">MTERKESQLAFPGEGKESIAARLRQLIGNRSVRAAAQDWGLSFSTLNNYLSRGTEPSLNVALKIAQVEQVSMEWIATGVAAPASAKQVKSSKQENSLKTKDELRFAWLSAFEFMSDAEASALLRILISGGARGLIKSAELEKNWEEMFMSLTPELKERAIELVEAHVNAKKGASHGHSIDESIDLQADNKKAG</sequence>
<gene>
    <name evidence="3" type="ORF">NCTC12120_05759</name>
</gene>
<dbReference type="EMBL" id="UAVU01000009">
    <property type="protein sequence ID" value="SQC92562.1"/>
    <property type="molecule type" value="Genomic_DNA"/>
</dbReference>
<organism evidence="3 4">
    <name type="scientific">Cedecea neteri</name>
    <dbReference type="NCBI Taxonomy" id="158822"/>
    <lineage>
        <taxon>Bacteria</taxon>
        <taxon>Pseudomonadati</taxon>
        <taxon>Pseudomonadota</taxon>
        <taxon>Gammaproteobacteria</taxon>
        <taxon>Enterobacterales</taxon>
        <taxon>Enterobacteriaceae</taxon>
        <taxon>Cedecea</taxon>
    </lineage>
</organism>
<evidence type="ECO:0000256" key="1">
    <source>
        <dbReference type="SAM" id="MobiDB-lite"/>
    </source>
</evidence>
<name>A0A2X3IJR8_9ENTR</name>
<dbReference type="SUPFAM" id="SSF47413">
    <property type="entry name" value="lambda repressor-like DNA-binding domains"/>
    <property type="match status" value="1"/>
</dbReference>
<dbReference type="Proteomes" id="UP000251197">
    <property type="component" value="Unassembled WGS sequence"/>
</dbReference>
<dbReference type="PROSITE" id="PS50943">
    <property type="entry name" value="HTH_CROC1"/>
    <property type="match status" value="1"/>
</dbReference>
<protein>
    <recommendedName>
        <fullName evidence="2">HTH cro/C1-type domain-containing protein</fullName>
    </recommendedName>
</protein>
<reference evidence="3 4" key="1">
    <citation type="submission" date="2018-06" db="EMBL/GenBank/DDBJ databases">
        <authorList>
            <consortium name="Pathogen Informatics"/>
            <person name="Doyle S."/>
        </authorList>
    </citation>
    <scope>NUCLEOTIDE SEQUENCE [LARGE SCALE GENOMIC DNA]</scope>
    <source>
        <strain evidence="3 4">NCTC12120</strain>
    </source>
</reference>
<proteinExistence type="predicted"/>
<accession>A0A2X3IJR8</accession>
<evidence type="ECO:0000259" key="2">
    <source>
        <dbReference type="PROSITE" id="PS50943"/>
    </source>
</evidence>
<feature type="domain" description="HTH cro/C1-type" evidence="2">
    <location>
        <begin position="40"/>
        <end position="75"/>
    </location>
</feature>
<dbReference type="RefSeq" id="WP_061279247.1">
    <property type="nucleotide sequence ID" value="NZ_CP023525.1"/>
</dbReference>
<evidence type="ECO:0000313" key="4">
    <source>
        <dbReference type="Proteomes" id="UP000251197"/>
    </source>
</evidence>